<organism evidence="8 9">
    <name type="scientific">Hortaea werneckii</name>
    <name type="common">Black yeast</name>
    <name type="synonym">Cladosporium werneckii</name>
    <dbReference type="NCBI Taxonomy" id="91943"/>
    <lineage>
        <taxon>Eukaryota</taxon>
        <taxon>Fungi</taxon>
        <taxon>Dikarya</taxon>
        <taxon>Ascomycota</taxon>
        <taxon>Pezizomycotina</taxon>
        <taxon>Dothideomycetes</taxon>
        <taxon>Dothideomycetidae</taxon>
        <taxon>Mycosphaerellales</taxon>
        <taxon>Teratosphaeriaceae</taxon>
        <taxon>Hortaea</taxon>
    </lineage>
</organism>
<proteinExistence type="inferred from homology"/>
<keyword evidence="6" id="KW-0472">Membrane</keyword>
<dbReference type="Gene3D" id="3.90.550.50">
    <property type="match status" value="1"/>
</dbReference>
<dbReference type="AlphaFoldDB" id="A0A3M7E412"/>
<reference evidence="8 9" key="1">
    <citation type="journal article" date="2018" name="BMC Genomics">
        <title>Genomic evidence for intraspecific hybridization in a clonal and extremely halotolerant yeast.</title>
        <authorList>
            <person name="Gostincar C."/>
            <person name="Stajich J.E."/>
            <person name="Zupancic J."/>
            <person name="Zalar P."/>
            <person name="Gunde-Cimerman N."/>
        </authorList>
    </citation>
    <scope>NUCLEOTIDE SEQUENCE [LARGE SCALE GENOMIC DNA]</scope>
    <source>
        <strain evidence="8 9">EXF-2682</strain>
    </source>
</reference>
<dbReference type="Proteomes" id="UP000269276">
    <property type="component" value="Unassembled WGS sequence"/>
</dbReference>
<feature type="region of interest" description="Disordered" evidence="7">
    <location>
        <begin position="34"/>
        <end position="63"/>
    </location>
</feature>
<comment type="subcellular location">
    <subcellularLocation>
        <location evidence="1">Membrane</location>
        <topology evidence="1">Single-pass type II membrane protein</topology>
    </subcellularLocation>
</comment>
<keyword evidence="3" id="KW-0812">Transmembrane</keyword>
<dbReference type="EMBL" id="QWIP01000154">
    <property type="protein sequence ID" value="RMY71120.1"/>
    <property type="molecule type" value="Genomic_DNA"/>
</dbReference>
<evidence type="ECO:0000256" key="1">
    <source>
        <dbReference type="ARBA" id="ARBA00004606"/>
    </source>
</evidence>
<dbReference type="PANTHER" id="PTHR23033:SF47">
    <property type="entry name" value="APPLE DOMAIN-CONTAINING PROTEIN-RELATED"/>
    <property type="match status" value="1"/>
</dbReference>
<gene>
    <name evidence="8" type="ORF">D0863_05357</name>
</gene>
<dbReference type="OrthoDB" id="414175at2759"/>
<dbReference type="VEuPathDB" id="FungiDB:BTJ68_12830"/>
<dbReference type="GO" id="GO:0016020">
    <property type="term" value="C:membrane"/>
    <property type="evidence" value="ECO:0007669"/>
    <property type="project" value="UniProtKB-SubCell"/>
</dbReference>
<evidence type="ECO:0000313" key="9">
    <source>
        <dbReference type="Proteomes" id="UP000269276"/>
    </source>
</evidence>
<comment type="caution">
    <text evidence="8">The sequence shown here is derived from an EMBL/GenBank/DDBJ whole genome shotgun (WGS) entry which is preliminary data.</text>
</comment>
<protein>
    <recommendedName>
        <fullName evidence="10">Apple domain-containing protein</fullName>
    </recommendedName>
</protein>
<evidence type="ECO:0000256" key="3">
    <source>
        <dbReference type="ARBA" id="ARBA00022692"/>
    </source>
</evidence>
<evidence type="ECO:0000256" key="7">
    <source>
        <dbReference type="SAM" id="MobiDB-lite"/>
    </source>
</evidence>
<evidence type="ECO:0000313" key="8">
    <source>
        <dbReference type="EMBL" id="RMY71120.1"/>
    </source>
</evidence>
<evidence type="ECO:0000256" key="5">
    <source>
        <dbReference type="ARBA" id="ARBA00022989"/>
    </source>
</evidence>
<dbReference type="InterPro" id="IPR026050">
    <property type="entry name" value="C1GALT1/C1GALT1_chp1"/>
</dbReference>
<sequence length="459" mass="51608">MVHNAAQSKTAVASACYEVGIGLGGTILSRETAHAEAKESGSGRFDSDNLDQTHKAASPEHLPCRELPGSDETLIVLRTGATELDDRLAVHLSTSLRCFPNYLIFSDLEENYRSEHIIDALADVSPIYQQNSADFELWRRLRADGRSALDPSELAGSPDRFANMGGKADNPGWKLDKWKFLPMVNRTLHERPDFKWYVFIEGDSFLLWSQLQQYLATLDPTDLIYAGSQMFISGVLFAHGGSGFIVSQPAMQRVVDHYSVHKTEIEEFTDGHWAGDCVLGKAFTDSGVPFTNAWPAIQGDYPGLVPYARADGRSVPDESLREWCYPTISYHHMSPGMTQQLWSFEQEWMMNHNATADMLKHKDVFTDFVMPQMMSPRNDWENLSDKAEGIFASVDECRTHCIAQPDCRQYSFDPDGMCRTRLDPRLGKVGHGFQSGWIEDRIVDFQRSMAPCGSESWPV</sequence>
<accession>A0A3M7E412</accession>
<keyword evidence="4" id="KW-0735">Signal-anchor</keyword>
<evidence type="ECO:0000256" key="6">
    <source>
        <dbReference type="ARBA" id="ARBA00023136"/>
    </source>
</evidence>
<keyword evidence="5" id="KW-1133">Transmembrane helix</keyword>
<name>A0A3M7E412_HORWE</name>
<evidence type="ECO:0000256" key="2">
    <source>
        <dbReference type="ARBA" id="ARBA00006462"/>
    </source>
</evidence>
<evidence type="ECO:0000256" key="4">
    <source>
        <dbReference type="ARBA" id="ARBA00022968"/>
    </source>
</evidence>
<comment type="similarity">
    <text evidence="2">Belongs to the glycosyltransferase 31 family. Beta3-Gal-T subfamily.</text>
</comment>
<evidence type="ECO:0008006" key="10">
    <source>
        <dbReference type="Google" id="ProtNLM"/>
    </source>
</evidence>
<dbReference type="PANTHER" id="PTHR23033">
    <property type="entry name" value="BETA1,3-GALACTOSYLTRANSFERASE"/>
    <property type="match status" value="1"/>
</dbReference>